<feature type="transmembrane region" description="Helical" evidence="7">
    <location>
        <begin position="57"/>
        <end position="81"/>
    </location>
</feature>
<evidence type="ECO:0000256" key="7">
    <source>
        <dbReference type="SAM" id="Phobius"/>
    </source>
</evidence>
<dbReference type="AlphaFoldDB" id="A0A6N7XIU7"/>
<feature type="transmembrane region" description="Helical" evidence="7">
    <location>
        <begin position="176"/>
        <end position="193"/>
    </location>
</feature>
<dbReference type="InterPro" id="IPR037294">
    <property type="entry name" value="ABC_BtuC-like"/>
</dbReference>
<dbReference type="InterPro" id="IPR001626">
    <property type="entry name" value="ABC_TroCD"/>
</dbReference>
<accession>A0A6N7XIU7</accession>
<dbReference type="RefSeq" id="WP_154439109.1">
    <property type="nucleotide sequence ID" value="NZ_JAHLPJ010000001.1"/>
</dbReference>
<dbReference type="GO" id="GO:0043190">
    <property type="term" value="C:ATP-binding cassette (ABC) transporter complex"/>
    <property type="evidence" value="ECO:0007669"/>
    <property type="project" value="InterPro"/>
</dbReference>
<proteinExistence type="inferred from homology"/>
<evidence type="ECO:0000256" key="3">
    <source>
        <dbReference type="ARBA" id="ARBA00022692"/>
    </source>
</evidence>
<dbReference type="Gene3D" id="1.10.3470.10">
    <property type="entry name" value="ABC transporter involved in vitamin B12 uptake, BtuC"/>
    <property type="match status" value="1"/>
</dbReference>
<dbReference type="GO" id="GO:0055085">
    <property type="term" value="P:transmembrane transport"/>
    <property type="evidence" value="ECO:0007669"/>
    <property type="project" value="InterPro"/>
</dbReference>
<sequence>MVNILIQMFSYPFLVRAVIVGLLVSLCAALLGVSLVLKRYSMIGDGLSHVGFGTLAIATAMNVAPLTISIPVCVMAAFLLLRISENSKIKGDAAIAIISTSSLAIGVVAISMTTGMNTDVCNYLFGSILSMSHADVKLSVTLSILVLGMFILLYNKVFAVTFDENFAKATGIKTDIYNMLIAFLTAITIVLGMRMMGALLISSLIIFPALTSMRFCKQFKTVTICSAIISIICFFLGVVGSYVYATPTGASVVIVNIGAFVLFWFGNLVRMKVNGVKSINGIEKRGIK</sequence>
<dbReference type="Pfam" id="PF00950">
    <property type="entry name" value="ABC-3"/>
    <property type="match status" value="1"/>
</dbReference>
<keyword evidence="6" id="KW-0813">Transport</keyword>
<evidence type="ECO:0000313" key="9">
    <source>
        <dbReference type="Proteomes" id="UP000469523"/>
    </source>
</evidence>
<reference evidence="8 9" key="1">
    <citation type="submission" date="2019-09" db="EMBL/GenBank/DDBJ databases">
        <title>In-depth cultivation of the pig gut microbiome towards novel bacterial diversity and tailored functional studies.</title>
        <authorList>
            <person name="Wylensek D."/>
            <person name="Hitch T.C.A."/>
            <person name="Clavel T."/>
        </authorList>
    </citation>
    <scope>NUCLEOTIDE SEQUENCE [LARGE SCALE GENOMIC DNA]</scope>
    <source>
        <strain evidence="8 9">WCA3-693-APC-4?</strain>
    </source>
</reference>
<keyword evidence="9" id="KW-1185">Reference proteome</keyword>
<feature type="transmembrane region" description="Helical" evidence="7">
    <location>
        <begin position="199"/>
        <end position="216"/>
    </location>
</feature>
<comment type="subcellular location">
    <subcellularLocation>
        <location evidence="6">Cell membrane</location>
        <topology evidence="6">Multi-pass membrane protein</topology>
    </subcellularLocation>
    <subcellularLocation>
        <location evidence="1">Membrane</location>
        <topology evidence="1">Multi-pass membrane protein</topology>
    </subcellularLocation>
</comment>
<evidence type="ECO:0000256" key="4">
    <source>
        <dbReference type="ARBA" id="ARBA00022989"/>
    </source>
</evidence>
<evidence type="ECO:0000256" key="2">
    <source>
        <dbReference type="ARBA" id="ARBA00008034"/>
    </source>
</evidence>
<dbReference type="PANTHER" id="PTHR30477:SF0">
    <property type="entry name" value="METAL TRANSPORT SYSTEM MEMBRANE PROTEIN TM_0125-RELATED"/>
    <property type="match status" value="1"/>
</dbReference>
<comment type="caution">
    <text evidence="8">The sequence shown here is derived from an EMBL/GenBank/DDBJ whole genome shotgun (WGS) entry which is preliminary data.</text>
</comment>
<dbReference type="PANTHER" id="PTHR30477">
    <property type="entry name" value="ABC-TRANSPORTER METAL-BINDING PROTEIN"/>
    <property type="match status" value="1"/>
</dbReference>
<evidence type="ECO:0000256" key="5">
    <source>
        <dbReference type="ARBA" id="ARBA00023136"/>
    </source>
</evidence>
<feature type="transmembrane region" description="Helical" evidence="7">
    <location>
        <begin position="223"/>
        <end position="244"/>
    </location>
</feature>
<comment type="similarity">
    <text evidence="2 6">Belongs to the ABC-3 integral membrane protein family.</text>
</comment>
<organism evidence="8 9">
    <name type="scientific">Tissierella pigra</name>
    <dbReference type="NCBI Taxonomy" id="2607614"/>
    <lineage>
        <taxon>Bacteria</taxon>
        <taxon>Bacillati</taxon>
        <taxon>Bacillota</taxon>
        <taxon>Tissierellia</taxon>
        <taxon>Tissierellales</taxon>
        <taxon>Tissierellaceae</taxon>
        <taxon>Tissierella</taxon>
    </lineage>
</organism>
<evidence type="ECO:0000256" key="6">
    <source>
        <dbReference type="RuleBase" id="RU003943"/>
    </source>
</evidence>
<gene>
    <name evidence="8" type="ORF">FYJ83_04265</name>
</gene>
<feature type="transmembrane region" description="Helical" evidence="7">
    <location>
        <begin position="13"/>
        <end position="37"/>
    </location>
</feature>
<dbReference type="Proteomes" id="UP000469523">
    <property type="component" value="Unassembled WGS sequence"/>
</dbReference>
<evidence type="ECO:0000256" key="1">
    <source>
        <dbReference type="ARBA" id="ARBA00004141"/>
    </source>
</evidence>
<feature type="transmembrane region" description="Helical" evidence="7">
    <location>
        <begin position="136"/>
        <end position="155"/>
    </location>
</feature>
<evidence type="ECO:0000313" key="8">
    <source>
        <dbReference type="EMBL" id="MSU00682.1"/>
    </source>
</evidence>
<dbReference type="SUPFAM" id="SSF81345">
    <property type="entry name" value="ABC transporter involved in vitamin B12 uptake, BtuC"/>
    <property type="match status" value="1"/>
</dbReference>
<protein>
    <submittedName>
        <fullName evidence="8">Metal ABC transporter permease</fullName>
    </submittedName>
</protein>
<feature type="transmembrane region" description="Helical" evidence="7">
    <location>
        <begin position="250"/>
        <end position="269"/>
    </location>
</feature>
<dbReference type="EMBL" id="VUNQ01000006">
    <property type="protein sequence ID" value="MSU00682.1"/>
    <property type="molecule type" value="Genomic_DNA"/>
</dbReference>
<feature type="transmembrane region" description="Helical" evidence="7">
    <location>
        <begin position="93"/>
        <end position="116"/>
    </location>
</feature>
<keyword evidence="3 6" id="KW-0812">Transmembrane</keyword>
<name>A0A6N7XIU7_9FIRM</name>
<keyword evidence="4 7" id="KW-1133">Transmembrane helix</keyword>
<dbReference type="GO" id="GO:0010043">
    <property type="term" value="P:response to zinc ion"/>
    <property type="evidence" value="ECO:0007669"/>
    <property type="project" value="TreeGrafter"/>
</dbReference>
<keyword evidence="5 7" id="KW-0472">Membrane</keyword>